<evidence type="ECO:0000259" key="8">
    <source>
        <dbReference type="PROSITE" id="PS50850"/>
    </source>
</evidence>
<feature type="transmembrane region" description="Helical" evidence="7">
    <location>
        <begin position="403"/>
        <end position="423"/>
    </location>
</feature>
<name>A0ABX1B8F1_9ACTN</name>
<evidence type="ECO:0000256" key="4">
    <source>
        <dbReference type="ARBA" id="ARBA00022692"/>
    </source>
</evidence>
<feature type="transmembrane region" description="Helical" evidence="7">
    <location>
        <begin position="313"/>
        <end position="330"/>
    </location>
</feature>
<dbReference type="PROSITE" id="PS50850">
    <property type="entry name" value="MFS"/>
    <property type="match status" value="1"/>
</dbReference>
<evidence type="ECO:0000256" key="5">
    <source>
        <dbReference type="ARBA" id="ARBA00022989"/>
    </source>
</evidence>
<organism evidence="9 10">
    <name type="scientific">Nonomuraea composti</name>
    <dbReference type="NCBI Taxonomy" id="2720023"/>
    <lineage>
        <taxon>Bacteria</taxon>
        <taxon>Bacillati</taxon>
        <taxon>Actinomycetota</taxon>
        <taxon>Actinomycetes</taxon>
        <taxon>Streptosporangiales</taxon>
        <taxon>Streptosporangiaceae</taxon>
        <taxon>Nonomuraea</taxon>
    </lineage>
</organism>
<keyword evidence="10" id="KW-1185">Reference proteome</keyword>
<comment type="caution">
    <text evidence="9">The sequence shown here is derived from an EMBL/GenBank/DDBJ whole genome shotgun (WGS) entry which is preliminary data.</text>
</comment>
<reference evidence="9 10" key="1">
    <citation type="submission" date="2020-03" db="EMBL/GenBank/DDBJ databases">
        <title>WGS of actinomycetes isolated from Thailand.</title>
        <authorList>
            <person name="Thawai C."/>
        </authorList>
    </citation>
    <scope>NUCLEOTIDE SEQUENCE [LARGE SCALE GENOMIC DNA]</scope>
    <source>
        <strain evidence="9 10">FMUSA5-5</strain>
    </source>
</reference>
<keyword evidence="3" id="KW-1003">Cell membrane</keyword>
<dbReference type="EMBL" id="JAATEP010000018">
    <property type="protein sequence ID" value="NJP92682.1"/>
    <property type="molecule type" value="Genomic_DNA"/>
</dbReference>
<evidence type="ECO:0000313" key="9">
    <source>
        <dbReference type="EMBL" id="NJP92682.1"/>
    </source>
</evidence>
<dbReference type="CDD" id="cd06173">
    <property type="entry name" value="MFS_MefA_like"/>
    <property type="match status" value="1"/>
</dbReference>
<feature type="transmembrane region" description="Helical" evidence="7">
    <location>
        <begin position="77"/>
        <end position="99"/>
    </location>
</feature>
<dbReference type="InterPro" id="IPR010290">
    <property type="entry name" value="TM_effector"/>
</dbReference>
<dbReference type="InterPro" id="IPR020846">
    <property type="entry name" value="MFS_dom"/>
</dbReference>
<keyword evidence="4 7" id="KW-0812">Transmembrane</keyword>
<evidence type="ECO:0000256" key="6">
    <source>
        <dbReference type="ARBA" id="ARBA00023136"/>
    </source>
</evidence>
<dbReference type="InterPro" id="IPR036259">
    <property type="entry name" value="MFS_trans_sf"/>
</dbReference>
<gene>
    <name evidence="9" type="ORF">HCN51_25040</name>
</gene>
<evidence type="ECO:0000256" key="1">
    <source>
        <dbReference type="ARBA" id="ARBA00004429"/>
    </source>
</evidence>
<proteinExistence type="predicted"/>
<feature type="transmembrane region" description="Helical" evidence="7">
    <location>
        <begin position="202"/>
        <end position="220"/>
    </location>
</feature>
<keyword evidence="6 7" id="KW-0472">Membrane</keyword>
<evidence type="ECO:0000256" key="3">
    <source>
        <dbReference type="ARBA" id="ARBA00022475"/>
    </source>
</evidence>
<comment type="subcellular location">
    <subcellularLocation>
        <location evidence="1">Cell inner membrane</location>
        <topology evidence="1">Multi-pass membrane protein</topology>
    </subcellularLocation>
</comment>
<dbReference type="Gene3D" id="1.20.1250.20">
    <property type="entry name" value="MFS general substrate transporter like domains"/>
    <property type="match status" value="2"/>
</dbReference>
<evidence type="ECO:0000256" key="7">
    <source>
        <dbReference type="SAM" id="Phobius"/>
    </source>
</evidence>
<feature type="transmembrane region" description="Helical" evidence="7">
    <location>
        <begin position="281"/>
        <end position="301"/>
    </location>
</feature>
<feature type="domain" description="Major facilitator superfamily (MFS) profile" evidence="8">
    <location>
        <begin position="247"/>
        <end position="454"/>
    </location>
</feature>
<feature type="transmembrane region" description="Helical" evidence="7">
    <location>
        <begin position="48"/>
        <end position="71"/>
    </location>
</feature>
<accession>A0ABX1B8F1</accession>
<feature type="transmembrane region" description="Helical" evidence="7">
    <location>
        <begin position="111"/>
        <end position="131"/>
    </location>
</feature>
<evidence type="ECO:0000256" key="2">
    <source>
        <dbReference type="ARBA" id="ARBA00022448"/>
    </source>
</evidence>
<keyword evidence="2" id="KW-0813">Transport</keyword>
<sequence>MPRALRKRVARRCTGVRQLHIVLPAVKRLIRHLSLDLSPLRDSRDYRLLFGSGVITMFGTMITMVAVPYQMKELTDSYLAVGLVSLAEFVPMVVCGLWGGAIADALDRRTIIVWSELGLLVTSAALLVNALLPSPQVWVLYAVGALSTGLASLQRPSLEAVIQQVVKHDQQASAAVLSSLRWNFGAIVAPALGGLLVTWSTASAYAVDTLTFVLSLVFLWRVRSIPPAEDAAPASLRSLLEGVRYAVSRKDLMGTYLVDIAAMVFAMATSLYPFLADELRAPQALGLLYSAAAVGALIASLTGRWTARVQRQGLGVIVAAILWGAAVALTGLAPNVWLVFVCIALAGAADMISGIFRMTMWNQTIPPEYRGRLAGIELLSYASGPMLGNARASLMANFGGTRFSLSAGGILCVAAVLGLATALPKFLHYDARTDEHALAEKARREAAAAAEATA</sequence>
<dbReference type="Pfam" id="PF05977">
    <property type="entry name" value="MFS_3"/>
    <property type="match status" value="1"/>
</dbReference>
<evidence type="ECO:0000313" key="10">
    <source>
        <dbReference type="Proteomes" id="UP000696294"/>
    </source>
</evidence>
<dbReference type="PANTHER" id="PTHR23513">
    <property type="entry name" value="INTEGRAL MEMBRANE EFFLUX PROTEIN-RELATED"/>
    <property type="match status" value="1"/>
</dbReference>
<keyword evidence="5 7" id="KW-1133">Transmembrane helix</keyword>
<dbReference type="PANTHER" id="PTHR23513:SF9">
    <property type="entry name" value="ENTEROBACTIN EXPORTER ENTS"/>
    <property type="match status" value="1"/>
</dbReference>
<feature type="transmembrane region" description="Helical" evidence="7">
    <location>
        <begin position="256"/>
        <end position="275"/>
    </location>
</feature>
<feature type="transmembrane region" description="Helical" evidence="7">
    <location>
        <begin position="336"/>
        <end position="356"/>
    </location>
</feature>
<dbReference type="SUPFAM" id="SSF103473">
    <property type="entry name" value="MFS general substrate transporter"/>
    <property type="match status" value="1"/>
</dbReference>
<protein>
    <submittedName>
        <fullName evidence="9">MFS transporter</fullName>
    </submittedName>
</protein>
<dbReference type="Proteomes" id="UP000696294">
    <property type="component" value="Unassembled WGS sequence"/>
</dbReference>